<proteinExistence type="predicted"/>
<keyword evidence="3" id="KW-0614">Plasmid</keyword>
<dbReference type="RefSeq" id="WP_139337593.1">
    <property type="nucleotide sequence ID" value="NZ_CP031418.1"/>
</dbReference>
<dbReference type="InterPro" id="IPR023214">
    <property type="entry name" value="HAD_sf"/>
</dbReference>
<gene>
    <name evidence="2" type="ORF">ERS450000_03463</name>
    <name evidence="3" type="ORF">ERS450000_03478</name>
</gene>
<evidence type="ECO:0000259" key="1">
    <source>
        <dbReference type="Pfam" id="PF25109"/>
    </source>
</evidence>
<dbReference type="Proteomes" id="UP000057820">
    <property type="component" value="Plasmid 2"/>
</dbReference>
<reference evidence="4" key="1">
    <citation type="submission" date="2015-03" db="EMBL/GenBank/DDBJ databases">
        <authorList>
            <consortium name="Pathogen Informatics"/>
        </authorList>
    </citation>
    <scope>NUCLEOTIDE SEQUENCE [LARGE SCALE GENOMIC DNA]</scope>
    <source>
        <strain evidence="4">NCTC11134</strain>
        <plasmid evidence="4">2</plasmid>
    </source>
</reference>
<dbReference type="Pfam" id="PF25109">
    <property type="entry name" value="HAD_PNKP"/>
    <property type="match status" value="1"/>
</dbReference>
<geneLocation type="plasmid" evidence="3">
    <name>2</name>
</geneLocation>
<evidence type="ECO:0000313" key="2">
    <source>
        <dbReference type="EMBL" id="CRY79360.1"/>
    </source>
</evidence>
<reference evidence="2" key="2">
    <citation type="submission" date="2015-03" db="EMBL/GenBank/DDBJ databases">
        <authorList>
            <person name="Informatics Pathogen"/>
        </authorList>
    </citation>
    <scope>NUCLEOTIDE SEQUENCE</scope>
    <source>
        <strain evidence="2">NCTC11134</strain>
        <plasmid evidence="3">2</plasmid>
    </source>
</reference>
<evidence type="ECO:0000313" key="4">
    <source>
        <dbReference type="Proteomes" id="UP000057820"/>
    </source>
</evidence>
<name>A0A0H5NU76_NOCFR</name>
<accession>A0A0H5NU76</accession>
<dbReference type="EMBL" id="LN868939">
    <property type="protein sequence ID" value="CRY79816.1"/>
    <property type="molecule type" value="Genomic_DNA"/>
</dbReference>
<dbReference type="EMBL" id="LN868938">
    <property type="protein sequence ID" value="CRY79360.1"/>
    <property type="molecule type" value="Genomic_DNA"/>
</dbReference>
<evidence type="ECO:0000313" key="3">
    <source>
        <dbReference type="EMBL" id="CRY79816.1"/>
    </source>
</evidence>
<dbReference type="Gene3D" id="3.40.50.1000">
    <property type="entry name" value="HAD superfamily/HAD-like"/>
    <property type="match status" value="1"/>
</dbReference>
<protein>
    <recommendedName>
        <fullName evidence="1">Polynucleotide kinase PNKP phosphatase domain-containing protein</fullName>
    </recommendedName>
</protein>
<dbReference type="Proteomes" id="UP000057820">
    <property type="component" value="Chromosome 1"/>
</dbReference>
<dbReference type="SUPFAM" id="SSF56784">
    <property type="entry name" value="HAD-like"/>
    <property type="match status" value="1"/>
</dbReference>
<dbReference type="KEGG" id="nfr:ERS450000_03463"/>
<dbReference type="KEGG" id="nfr:ERS450000_03478"/>
<dbReference type="InterPro" id="IPR036412">
    <property type="entry name" value="HAD-like_sf"/>
</dbReference>
<organism evidence="2 4">
    <name type="scientific">Nocardia farcinica</name>
    <dbReference type="NCBI Taxonomy" id="37329"/>
    <lineage>
        <taxon>Bacteria</taxon>
        <taxon>Bacillati</taxon>
        <taxon>Actinomycetota</taxon>
        <taxon>Actinomycetes</taxon>
        <taxon>Mycobacteriales</taxon>
        <taxon>Nocardiaceae</taxon>
        <taxon>Nocardia</taxon>
    </lineage>
</organism>
<feature type="domain" description="Polynucleotide kinase PNKP phosphatase" evidence="1">
    <location>
        <begin position="63"/>
        <end position="198"/>
    </location>
</feature>
<dbReference type="InterPro" id="IPR056782">
    <property type="entry name" value="HAD_PNKP"/>
</dbReference>
<dbReference type="AlphaFoldDB" id="A0A0H5NU76"/>
<sequence length="198" mass="23044">MDFPVPPDECKRRNELRRANGGRYVPEKVIDRMAKRYPLRDWKPVTPKFRLDIEPVTGIGSENAYIWDIDGTVAHMTGRSPYDYSRVGEDAEDVYVRALHWGICDGIPDAKHLFVSGRNEECRDVTQHWLAAMGFRVDALLMRKAGDTRDDAVVKLEIFNEHIRDRYTVLGVFDDRDRVVSMWRRLNLKCFQVQPGDF</sequence>